<keyword evidence="1" id="KW-1133">Transmembrane helix</keyword>
<keyword evidence="3" id="KW-1185">Reference proteome</keyword>
<evidence type="ECO:0000256" key="1">
    <source>
        <dbReference type="SAM" id="Phobius"/>
    </source>
</evidence>
<organism evidence="2 3">
    <name type="scientific">Ruegeria pomeroyi (strain ATCC 700808 / DSM 15171 / DSS-3)</name>
    <name type="common">Silicibacter pomeroyi</name>
    <dbReference type="NCBI Taxonomy" id="246200"/>
    <lineage>
        <taxon>Bacteria</taxon>
        <taxon>Pseudomonadati</taxon>
        <taxon>Pseudomonadota</taxon>
        <taxon>Alphaproteobacteria</taxon>
        <taxon>Rhodobacterales</taxon>
        <taxon>Roseobacteraceae</taxon>
        <taxon>Ruegeria</taxon>
    </lineage>
</organism>
<evidence type="ECO:0008006" key="4">
    <source>
        <dbReference type="Google" id="ProtNLM"/>
    </source>
</evidence>
<evidence type="ECO:0000313" key="2">
    <source>
        <dbReference type="EMBL" id="AAV95595.1"/>
    </source>
</evidence>
<dbReference type="KEGG" id="sil:SPO2333"/>
<dbReference type="PaxDb" id="246200-SPO2333"/>
<keyword evidence="1" id="KW-0472">Membrane</keyword>
<gene>
    <name evidence="2" type="ordered locus">SPO2333</name>
</gene>
<dbReference type="HOGENOM" id="CLU_2059693_0_0_5"/>
<keyword evidence="1" id="KW-0812">Transmembrane</keyword>
<dbReference type="Proteomes" id="UP000001023">
    <property type="component" value="Chromosome"/>
</dbReference>
<dbReference type="NCBIfam" id="TIGR04161">
    <property type="entry name" value="VPEID-CTERM"/>
    <property type="match status" value="1"/>
</dbReference>
<dbReference type="InterPro" id="IPR026422">
    <property type="entry name" value="VPEID-CTERM"/>
</dbReference>
<sequence length="119" mass="12793">MRHESQLSFPQRRAIVAKSCKDQGKKASSWGKRRGTTPMFNKTITAAGTALSALVLTATSAAAQTYDYYYWWWGGWSYGGGGGTSSSVPEIDASTGALALAAVAAGLLLAREMRRRKSR</sequence>
<proteinExistence type="predicted"/>
<reference evidence="2 3" key="2">
    <citation type="journal article" date="2014" name="Stand. Genomic Sci.">
        <title>An updated genome annotation for the model marine bacterium Ruegeria pomeroyi DSS-3.</title>
        <authorList>
            <person name="Rivers A.R."/>
            <person name="Smith C.B."/>
            <person name="Moran M.A."/>
        </authorList>
    </citation>
    <scope>GENOME REANNOTATION</scope>
    <source>
        <strain evidence="3">ATCC 700808 / DSM 15171 / DSS-3</strain>
    </source>
</reference>
<dbReference type="EMBL" id="CP000031">
    <property type="protein sequence ID" value="AAV95595.1"/>
    <property type="molecule type" value="Genomic_DNA"/>
</dbReference>
<accession>Q5LQZ9</accession>
<protein>
    <recommendedName>
        <fullName evidence="4">VPEID-CTERM sorting domain-containing protein</fullName>
    </recommendedName>
</protein>
<name>Q5LQZ9_RUEPO</name>
<dbReference type="AlphaFoldDB" id="Q5LQZ9"/>
<reference evidence="2 3" key="1">
    <citation type="journal article" date="2004" name="Nature">
        <title>Genome sequence of Silicibacter pomeroyi reveals adaptations to the marine environment.</title>
        <authorList>
            <person name="Moran M.A."/>
            <person name="Buchan A."/>
            <person name="Gonzalez J.M."/>
            <person name="Heidelberg J.F."/>
            <person name="Whitman W.B."/>
            <person name="Kiene R.P."/>
            <person name="Henriksen J.R."/>
            <person name="King G.M."/>
            <person name="Belas R."/>
            <person name="Fuqua C."/>
            <person name="Brinkac L."/>
            <person name="Lewis M."/>
            <person name="Johri S."/>
            <person name="Weaver B."/>
            <person name="Pai G."/>
            <person name="Eisen J.A."/>
            <person name="Rahe E."/>
            <person name="Sheldon W.M."/>
            <person name="Ye W."/>
            <person name="Miller T.R."/>
            <person name="Carlton J."/>
            <person name="Rasko D.A."/>
            <person name="Paulsen I.T."/>
            <person name="Ren Q."/>
            <person name="Daugherty S.C."/>
            <person name="Deboy R.T."/>
            <person name="Dodson R.J."/>
            <person name="Durkin A.S."/>
            <person name="Madupu R."/>
            <person name="Nelson W.C."/>
            <person name="Sullivan S.A."/>
            <person name="Rosovitz M.J."/>
            <person name="Haft D.H."/>
            <person name="Selengut J."/>
            <person name="Ward N."/>
        </authorList>
    </citation>
    <scope>NUCLEOTIDE SEQUENCE [LARGE SCALE GENOMIC DNA]</scope>
    <source>
        <strain evidence="3">ATCC 700808 / DSM 15171 / DSS-3</strain>
    </source>
</reference>
<dbReference type="STRING" id="246200.SPO2333"/>
<feature type="transmembrane region" description="Helical" evidence="1">
    <location>
        <begin position="93"/>
        <end position="110"/>
    </location>
</feature>
<evidence type="ECO:0000313" key="3">
    <source>
        <dbReference type="Proteomes" id="UP000001023"/>
    </source>
</evidence>